<dbReference type="Gene3D" id="3.40.50.450">
    <property type="match status" value="1"/>
</dbReference>
<dbReference type="Proteomes" id="UP000768163">
    <property type="component" value="Unassembled WGS sequence"/>
</dbReference>
<dbReference type="EMBL" id="JAACQH010000107">
    <property type="protein sequence ID" value="NCS91766.1"/>
    <property type="molecule type" value="Genomic_DNA"/>
</dbReference>
<dbReference type="EMBL" id="JAACVF010000075">
    <property type="protein sequence ID" value="NCN65028.1"/>
    <property type="molecule type" value="Genomic_DNA"/>
</dbReference>
<dbReference type="GO" id="GO:0009294">
    <property type="term" value="P:DNA-mediated transformation"/>
    <property type="evidence" value="ECO:0007669"/>
    <property type="project" value="InterPro"/>
</dbReference>
<dbReference type="AlphaFoldDB" id="A0A8J8CFM1"/>
<feature type="domain" description="Smf/DprA SLOG" evidence="2">
    <location>
        <begin position="78"/>
        <end position="272"/>
    </location>
</feature>
<evidence type="ECO:0000313" key="3">
    <source>
        <dbReference type="EMBL" id="NCN65028.1"/>
    </source>
</evidence>
<proteinExistence type="inferred from homology"/>
<accession>A0A8J8CFM1</accession>
<evidence type="ECO:0000256" key="1">
    <source>
        <dbReference type="ARBA" id="ARBA00006525"/>
    </source>
</evidence>
<dbReference type="InterPro" id="IPR003488">
    <property type="entry name" value="DprA"/>
</dbReference>
<dbReference type="Proteomes" id="UP000738826">
    <property type="component" value="Unassembled WGS sequence"/>
</dbReference>
<organism evidence="3 5">
    <name type="scientific">Candidatus Altarchaeum hamiconexum</name>
    <dbReference type="NCBI Taxonomy" id="1803513"/>
    <lineage>
        <taxon>Archaea</taxon>
        <taxon>Candidatus Altarchaeota</taxon>
        <taxon>Candidatus Altiarchaeia</taxon>
        <taxon>Candidatus Altarchaeales</taxon>
        <taxon>Candidatus Altarchaeaceae</taxon>
        <taxon>Candidatus Altarchaeum</taxon>
    </lineage>
</organism>
<evidence type="ECO:0000259" key="2">
    <source>
        <dbReference type="Pfam" id="PF02481"/>
    </source>
</evidence>
<evidence type="ECO:0000313" key="4">
    <source>
        <dbReference type="EMBL" id="NCS91766.1"/>
    </source>
</evidence>
<dbReference type="PANTHER" id="PTHR43022">
    <property type="entry name" value="PROTEIN SMF"/>
    <property type="match status" value="1"/>
</dbReference>
<comment type="caution">
    <text evidence="3">The sequence shown here is derived from an EMBL/GenBank/DDBJ whole genome shotgun (WGS) entry which is preliminary data.</text>
</comment>
<dbReference type="PANTHER" id="PTHR43022:SF1">
    <property type="entry name" value="PROTEIN SMF"/>
    <property type="match status" value="1"/>
</dbReference>
<protein>
    <submittedName>
        <fullName evidence="3">DNA transporter</fullName>
    </submittedName>
</protein>
<evidence type="ECO:0000313" key="5">
    <source>
        <dbReference type="Proteomes" id="UP000768163"/>
    </source>
</evidence>
<reference evidence="3" key="1">
    <citation type="submission" date="2019-11" db="EMBL/GenBank/DDBJ databases">
        <title>Lipid analysis of CO2-rich subsurface aquifers suggests an autotrophy-based deep biosphere with lysolipids enriched in CPR bacteria.</title>
        <authorList>
            <person name="Probst A.J."/>
            <person name="Elling F.J."/>
            <person name="Castelle C.J."/>
            <person name="Zhu Q."/>
            <person name="Elvert M."/>
            <person name="Birarda G."/>
            <person name="Holman H.-Y."/>
            <person name="Lane K.R."/>
            <person name="Ladd B."/>
            <person name="Ryan M.C."/>
            <person name="Woyke T."/>
            <person name="Hinrichs K.-U."/>
            <person name="Banfield J.F."/>
        </authorList>
    </citation>
    <scope>NUCLEOTIDE SEQUENCE</scope>
    <source>
        <strain evidence="3">CG_2015-01_33_1645</strain>
        <strain evidence="4">CG_2015-04_33_537</strain>
    </source>
</reference>
<dbReference type="InterPro" id="IPR057666">
    <property type="entry name" value="DrpA_SLOG"/>
</dbReference>
<gene>
    <name evidence="4" type="ORF">GW779_05100</name>
    <name evidence="3" type="ORF">GW910_02990</name>
</gene>
<comment type="similarity">
    <text evidence="1">Belongs to the DprA/Smf family.</text>
</comment>
<dbReference type="Pfam" id="PF02481">
    <property type="entry name" value="DNA_processg_A"/>
    <property type="match status" value="1"/>
</dbReference>
<sequence length="296" mass="33216">MALIHTEGWKYEQINNFVIKINYNAKSSIAEFFSLSSKKWSDHFGLSKKETDLLENVKKEIPKYSFLAEDLFAQGYEIIPVNSPEYSETLKENLGYKSPPILYVKGNKKLLKENSVAIVGSRNASEIALKWTDNIAMLASGEHKVIISGFARGVDRQALESALKYKGKSIIVLPQGIMTFYSGFKNYYRQIVEGNVLVLSTFFPKAQWSVGLAMARNSVIYGLAGEIYVAESDEKGGTWSGVTEGIRKGRKIYIRKPESYENNANDKLIEKGVIPVGFDGLPVLEYKLLTCKNLHC</sequence>
<dbReference type="SUPFAM" id="SSF102405">
    <property type="entry name" value="MCP/YpsA-like"/>
    <property type="match status" value="1"/>
</dbReference>
<name>A0A8J8CFM1_9ARCH</name>